<dbReference type="Proteomes" id="UP001449225">
    <property type="component" value="Unassembled WGS sequence"/>
</dbReference>
<feature type="transmembrane region" description="Helical" evidence="1">
    <location>
        <begin position="147"/>
        <end position="171"/>
    </location>
</feature>
<gene>
    <name evidence="2" type="ORF">WNY58_00435</name>
</gene>
<dbReference type="RefSeq" id="WP_342853375.1">
    <property type="nucleotide sequence ID" value="NZ_JBBMRA010000001.1"/>
</dbReference>
<proteinExistence type="predicted"/>
<dbReference type="EMBL" id="JBBMRA010000001">
    <property type="protein sequence ID" value="MEM5534844.1"/>
    <property type="molecule type" value="Genomic_DNA"/>
</dbReference>
<feature type="transmembrane region" description="Helical" evidence="1">
    <location>
        <begin position="215"/>
        <end position="235"/>
    </location>
</feature>
<organism evidence="2 3">
    <name type="scientific">Neptuniibacter pectenicola</name>
    <dbReference type="NCBI Taxonomy" id="1806669"/>
    <lineage>
        <taxon>Bacteria</taxon>
        <taxon>Pseudomonadati</taxon>
        <taxon>Pseudomonadota</taxon>
        <taxon>Gammaproteobacteria</taxon>
        <taxon>Oceanospirillales</taxon>
        <taxon>Oceanospirillaceae</taxon>
        <taxon>Neptuniibacter</taxon>
    </lineage>
</organism>
<protein>
    <recommendedName>
        <fullName evidence="4">DUF2232 domain-containing protein</fullName>
    </recommendedName>
</protein>
<evidence type="ECO:0000256" key="1">
    <source>
        <dbReference type="SAM" id="Phobius"/>
    </source>
</evidence>
<evidence type="ECO:0000313" key="2">
    <source>
        <dbReference type="EMBL" id="MEM5534844.1"/>
    </source>
</evidence>
<evidence type="ECO:0008006" key="4">
    <source>
        <dbReference type="Google" id="ProtNLM"/>
    </source>
</evidence>
<evidence type="ECO:0000313" key="3">
    <source>
        <dbReference type="Proteomes" id="UP001449225"/>
    </source>
</evidence>
<keyword evidence="1" id="KW-0472">Membrane</keyword>
<name>A0ABU9TNM9_9GAMM</name>
<feature type="transmembrane region" description="Helical" evidence="1">
    <location>
        <begin position="90"/>
        <end position="108"/>
    </location>
</feature>
<comment type="caution">
    <text evidence="2">The sequence shown here is derived from an EMBL/GenBank/DDBJ whole genome shotgun (WGS) entry which is preliminary data.</text>
</comment>
<feature type="transmembrane region" description="Helical" evidence="1">
    <location>
        <begin position="15"/>
        <end position="39"/>
    </location>
</feature>
<keyword evidence="1" id="KW-0812">Transmembrane</keyword>
<keyword evidence="1" id="KW-1133">Transmembrane helix</keyword>
<feature type="transmembrane region" description="Helical" evidence="1">
    <location>
        <begin position="51"/>
        <end position="84"/>
    </location>
</feature>
<accession>A0ABU9TNM9</accession>
<reference evidence="2 3" key="1">
    <citation type="submission" date="2024-03" db="EMBL/GenBank/DDBJ databases">
        <title>Community enrichment and isolation of bacterial strains for fucoidan degradation.</title>
        <authorList>
            <person name="Sichert A."/>
        </authorList>
    </citation>
    <scope>NUCLEOTIDE SEQUENCE [LARGE SCALE GENOMIC DNA]</scope>
    <source>
        <strain evidence="2 3">AS76</strain>
    </source>
</reference>
<feature type="transmembrane region" description="Helical" evidence="1">
    <location>
        <begin position="191"/>
        <end position="208"/>
    </location>
</feature>
<keyword evidence="3" id="KW-1185">Reference proteome</keyword>
<sequence length="283" mass="30703">MRALAELVMIGRKQAAFVAVIAALLPLLYWVSAAAVALVTLRQGPKDGAKVLVWAFLPAGAWAYSGDPTPLAVILGVFLLAIALRRTASWPQVLMLALPVGVIAGLALETVLDGLLGQVVEATEQFLLQSASQSTESVTLDKERLKLLLLGGLASVHTATMLLCLILARSWQSGLFNPGGFQTEFHQLRLPLKYTGVLVAVLLVFAQFELDFMRWLPLLLLPWIFAGFALVHGSLAKRDLGRSWLIVFYLSVIFMGPYVITLLVFAAAIDSLVDIRSRIPATN</sequence>
<feature type="transmembrane region" description="Helical" evidence="1">
    <location>
        <begin position="247"/>
        <end position="269"/>
    </location>
</feature>